<accession>A0A645HHH0</accession>
<proteinExistence type="predicted"/>
<protein>
    <submittedName>
        <fullName evidence="1">Uncharacterized protein</fullName>
    </submittedName>
</protein>
<dbReference type="AlphaFoldDB" id="A0A645HHH0"/>
<evidence type="ECO:0000313" key="1">
    <source>
        <dbReference type="EMBL" id="MPN38478.1"/>
    </source>
</evidence>
<comment type="caution">
    <text evidence="1">The sequence shown here is derived from an EMBL/GenBank/DDBJ whole genome shotgun (WGS) entry which is preliminary data.</text>
</comment>
<gene>
    <name evidence="1" type="ORF">SDC9_186002</name>
</gene>
<reference evidence="1" key="1">
    <citation type="submission" date="2019-08" db="EMBL/GenBank/DDBJ databases">
        <authorList>
            <person name="Kucharzyk K."/>
            <person name="Murdoch R.W."/>
            <person name="Higgins S."/>
            <person name="Loffler F."/>
        </authorList>
    </citation>
    <scope>NUCLEOTIDE SEQUENCE</scope>
</reference>
<organism evidence="1">
    <name type="scientific">bioreactor metagenome</name>
    <dbReference type="NCBI Taxonomy" id="1076179"/>
    <lineage>
        <taxon>unclassified sequences</taxon>
        <taxon>metagenomes</taxon>
        <taxon>ecological metagenomes</taxon>
    </lineage>
</organism>
<name>A0A645HHH0_9ZZZZ</name>
<dbReference type="EMBL" id="VSSQ01093737">
    <property type="protein sequence ID" value="MPN38478.1"/>
    <property type="molecule type" value="Genomic_DNA"/>
</dbReference>
<sequence length="80" mass="8605">MILSGLKAFGIAWPDVPLRHRVEKAVPLRCVPTLNGKVPGPPSPVGFAKKGGGNFFRVSAVTLMNSVFGAAILKNWCRFL</sequence>